<dbReference type="EC" id="2.4.1.-" evidence="7"/>
<keyword evidence="12" id="KW-1185">Reference proteome</keyword>
<dbReference type="Pfam" id="PF04791">
    <property type="entry name" value="LMBR1"/>
    <property type="match status" value="2"/>
</dbReference>
<feature type="transmembrane region" description="Helical" evidence="7">
    <location>
        <begin position="232"/>
        <end position="251"/>
    </location>
</feature>
<accession>A0AAD9BIW8</accession>
<comment type="cofactor">
    <cofactor evidence="7">
        <name>Mn(2+)</name>
        <dbReference type="ChEBI" id="CHEBI:29035"/>
    </cofactor>
</comment>
<dbReference type="GO" id="GO:0004653">
    <property type="term" value="F:polypeptide N-acetylgalactosaminyltransferase activity"/>
    <property type="evidence" value="ECO:0007669"/>
    <property type="project" value="TreeGrafter"/>
</dbReference>
<gene>
    <name evidence="11" type="ORF">KUDE01_022097</name>
</gene>
<dbReference type="SUPFAM" id="SSF50370">
    <property type="entry name" value="Ricin B-like lectins"/>
    <property type="match status" value="1"/>
</dbReference>
<dbReference type="InterPro" id="IPR006876">
    <property type="entry name" value="LMBR1-like_membr_prot"/>
</dbReference>
<comment type="caution">
    <text evidence="7">Lacks conserved residue(s) required for the propagation of feature annotation.</text>
</comment>
<evidence type="ECO:0000256" key="7">
    <source>
        <dbReference type="RuleBase" id="RU361242"/>
    </source>
</evidence>
<feature type="domain" description="Ricin B lectin" evidence="10">
    <location>
        <begin position="863"/>
        <end position="971"/>
    </location>
</feature>
<feature type="compositionally biased region" description="Low complexity" evidence="9">
    <location>
        <begin position="554"/>
        <end position="563"/>
    </location>
</feature>
<dbReference type="GO" id="GO:0000139">
    <property type="term" value="C:Golgi membrane"/>
    <property type="evidence" value="ECO:0007669"/>
    <property type="project" value="UniProtKB-SubCell"/>
</dbReference>
<evidence type="ECO:0000256" key="9">
    <source>
        <dbReference type="SAM" id="MobiDB-lite"/>
    </source>
</evidence>
<evidence type="ECO:0000313" key="11">
    <source>
        <dbReference type="EMBL" id="KAK1883772.1"/>
    </source>
</evidence>
<name>A0AAD9BIW8_DISEL</name>
<evidence type="ECO:0000256" key="8">
    <source>
        <dbReference type="SAM" id="Coils"/>
    </source>
</evidence>
<dbReference type="Gene3D" id="1.10.8.460">
    <property type="entry name" value="ppGaNTase-T1 linker domain-like"/>
    <property type="match status" value="1"/>
</dbReference>
<dbReference type="InterPro" id="IPR035992">
    <property type="entry name" value="Ricin_B-like_lectins"/>
</dbReference>
<evidence type="ECO:0000313" key="12">
    <source>
        <dbReference type="Proteomes" id="UP001228049"/>
    </source>
</evidence>
<keyword evidence="8" id="KW-0175">Coiled coil</keyword>
<dbReference type="PANTHER" id="PTHR11675:SF63">
    <property type="entry name" value="POLYPEPTIDE N-ACETYLGALACTOSAMINYLTRANSFERASE"/>
    <property type="match status" value="1"/>
</dbReference>
<comment type="pathway">
    <text evidence="2 7">Protein modification; protein glycosylation.</text>
</comment>
<comment type="caution">
    <text evidence="11">The sequence shown here is derived from an EMBL/GenBank/DDBJ whole genome shotgun (WGS) entry which is preliminary data.</text>
</comment>
<comment type="similarity">
    <text evidence="7">Belongs to the glycosyltransferase 2 family. GalNAc-T subfamily.</text>
</comment>
<reference evidence="11" key="1">
    <citation type="submission" date="2023-04" db="EMBL/GenBank/DDBJ databases">
        <title>Chromosome-level genome of Chaenocephalus aceratus.</title>
        <authorList>
            <person name="Park H."/>
        </authorList>
    </citation>
    <scope>NUCLEOTIDE SEQUENCE</scope>
    <source>
        <strain evidence="11">DE</strain>
        <tissue evidence="11">Muscle</tissue>
    </source>
</reference>
<evidence type="ECO:0000256" key="3">
    <source>
        <dbReference type="ARBA" id="ARBA00012644"/>
    </source>
</evidence>
<sequence>MSALALALEIVVVFFLALFLLHRYGDFRKQQRMVLFGTLLAWYLCFLIVFILPLDVSTVCPSESLIPPVCPSESLIPPVCPSDSLIPPDTPCLSLRVPDTPCLSLRVSDTPCLSLRVPDTPCLSLRVSDNPCLSLRVPDTPCLSLRVSDNPCLSLRTIYKQCKIDHEEPAPSLSPSANHTDANTSATPTKSAVKPCYKPWSYIPDGIMPVFWRVVYWTSQCLTWWTALIENAIYYGTYLLIFGSLLIYVAVHPEWHLSWYELQSIGITAANTWGLFLLVLLLGYGLVEIPRSYWNSSRHGHLLIKTYFKASKLMTEKADAEENLEDIMEEVRKVSESIKYNHPLRKYIDTVLRKCPLDYQEKMGRNMDDYEDFDDKQNTYPKLRVHGSECTDQSARLRVHGSECTAQISRAWIRDGSECTAQSAQIRVHGSECTAQISRARIRDGSECTAQKLGASESGSSPESRYHGFIISSVPLSTARYPAGPSCCSSCTCDVAPPPDGHAEGLSARLPRVLGHLVGAAAALLLFRGGATAPPEAPQPANHQRPVPTGGGASAAAVQSGSGAIAGNGLGSHRELPDTRDPQCRDKAYPPDLPSTSVVICFFNEALSALLRTVHSVLERTPTALLHEVILELQEELERHVGGELKERVKLVRNQRREGLIRGRMIGASHATGEQGLAAAAAHPPAQRPSYGGLPRDRHHLSRHALLLALPPREGGLQLGAALQVGSCPPAELSGPQGVTGPIRSPTMAGGLFAINRKYFNELGQYDAGMDIWGGENLEISFRSSDLTSCLWSNQEQFLSLRPELRDRGYGDVSDRVALRERLQCRTFRWYLDTVYPEMQTHGNKHLPVFNNKSLRRPKVLQRGRLRSLSSGGCLGALGRASQKGGGVVLRTCDPRDPEQVRTLDPPRLMKCHGSGGSQQWSLGKSNRLYQVSVGQCLSVSRPIRPKGSVSKGSITMAICDASEDQQWQLEA</sequence>
<evidence type="ECO:0000256" key="5">
    <source>
        <dbReference type="ARBA" id="ARBA00023034"/>
    </source>
</evidence>
<keyword evidence="7" id="KW-0472">Membrane</keyword>
<keyword evidence="5 7" id="KW-0333">Golgi apparatus</keyword>
<dbReference type="PROSITE" id="PS50231">
    <property type="entry name" value="RICIN_B_LECTIN"/>
    <property type="match status" value="1"/>
</dbReference>
<dbReference type="SUPFAM" id="SSF53448">
    <property type="entry name" value="Nucleotide-diphospho-sugar transferases"/>
    <property type="match status" value="1"/>
</dbReference>
<feature type="transmembrane region" description="Helical" evidence="7">
    <location>
        <begin position="34"/>
        <end position="54"/>
    </location>
</feature>
<comment type="subcellular location">
    <subcellularLocation>
        <location evidence="1 7">Golgi apparatus membrane</location>
        <topology evidence="1 7">Single-pass type II membrane protein</topology>
    </subcellularLocation>
</comment>
<dbReference type="GO" id="GO:0008593">
    <property type="term" value="P:regulation of Notch signaling pathway"/>
    <property type="evidence" value="ECO:0007669"/>
    <property type="project" value="TreeGrafter"/>
</dbReference>
<feature type="transmembrane region" description="Helical" evidence="7">
    <location>
        <begin position="263"/>
        <end position="287"/>
    </location>
</feature>
<keyword evidence="7" id="KW-1133">Transmembrane helix</keyword>
<dbReference type="InterPro" id="IPR000772">
    <property type="entry name" value="Ricin_B_lectin"/>
</dbReference>
<evidence type="ECO:0000256" key="1">
    <source>
        <dbReference type="ARBA" id="ARBA00004323"/>
    </source>
</evidence>
<feature type="transmembrane region" description="Helical" evidence="7">
    <location>
        <begin position="6"/>
        <end position="22"/>
    </location>
</feature>
<dbReference type="PANTHER" id="PTHR11675">
    <property type="entry name" value="N-ACETYLGALACTOSAMINYLTRANSFERASE"/>
    <property type="match status" value="1"/>
</dbReference>
<evidence type="ECO:0000256" key="2">
    <source>
        <dbReference type="ARBA" id="ARBA00004922"/>
    </source>
</evidence>
<feature type="coiled-coil region" evidence="8">
    <location>
        <begin position="310"/>
        <end position="337"/>
    </location>
</feature>
<evidence type="ECO:0000256" key="6">
    <source>
        <dbReference type="ARBA" id="ARBA00023157"/>
    </source>
</evidence>
<dbReference type="EMBL" id="JASDAP010000022">
    <property type="protein sequence ID" value="KAK1883772.1"/>
    <property type="molecule type" value="Genomic_DNA"/>
</dbReference>
<evidence type="ECO:0000259" key="10">
    <source>
        <dbReference type="SMART" id="SM00458"/>
    </source>
</evidence>
<dbReference type="Gene3D" id="2.80.10.50">
    <property type="match status" value="1"/>
</dbReference>
<protein>
    <recommendedName>
        <fullName evidence="3 7">Polypeptide N-acetylgalactosaminyltransferase</fullName>
        <ecNumber evidence="7">2.4.1.-</ecNumber>
    </recommendedName>
    <alternativeName>
        <fullName evidence="7">Protein-UDP acetylgalactosaminyltransferase</fullName>
    </alternativeName>
</protein>
<feature type="compositionally biased region" description="Polar residues" evidence="9">
    <location>
        <begin position="173"/>
        <end position="187"/>
    </location>
</feature>
<dbReference type="SMART" id="SM00458">
    <property type="entry name" value="RICIN"/>
    <property type="match status" value="1"/>
</dbReference>
<dbReference type="GO" id="GO:0005112">
    <property type="term" value="F:Notch binding"/>
    <property type="evidence" value="ECO:0007669"/>
    <property type="project" value="TreeGrafter"/>
</dbReference>
<proteinExistence type="inferred from homology"/>
<feature type="compositionally biased region" description="Basic and acidic residues" evidence="9">
    <location>
        <begin position="572"/>
        <end position="589"/>
    </location>
</feature>
<feature type="region of interest" description="Disordered" evidence="9">
    <location>
        <begin position="534"/>
        <end position="590"/>
    </location>
</feature>
<keyword evidence="7" id="KW-0464">Manganese</keyword>
<dbReference type="Gene3D" id="3.90.550.10">
    <property type="entry name" value="Spore Coat Polysaccharide Biosynthesis Protein SpsA, Chain A"/>
    <property type="match status" value="2"/>
</dbReference>
<dbReference type="Pfam" id="PF00535">
    <property type="entry name" value="Glycos_transf_2"/>
    <property type="match status" value="1"/>
</dbReference>
<dbReference type="AlphaFoldDB" id="A0AAD9BIW8"/>
<keyword evidence="6 7" id="KW-1015">Disulfide bond</keyword>
<feature type="region of interest" description="Disordered" evidence="9">
    <location>
        <begin position="168"/>
        <end position="187"/>
    </location>
</feature>
<keyword evidence="7" id="KW-0812">Transmembrane</keyword>
<dbReference type="Proteomes" id="UP001228049">
    <property type="component" value="Unassembled WGS sequence"/>
</dbReference>
<dbReference type="InterPro" id="IPR001173">
    <property type="entry name" value="Glyco_trans_2-like"/>
</dbReference>
<keyword evidence="7" id="KW-0808">Transferase</keyword>
<keyword evidence="7" id="KW-0328">Glycosyltransferase</keyword>
<dbReference type="InterPro" id="IPR029044">
    <property type="entry name" value="Nucleotide-diphossugar_trans"/>
</dbReference>
<dbReference type="GO" id="GO:0030246">
    <property type="term" value="F:carbohydrate binding"/>
    <property type="evidence" value="ECO:0007669"/>
    <property type="project" value="UniProtKB-KW"/>
</dbReference>
<keyword evidence="4 7" id="KW-0430">Lectin</keyword>
<dbReference type="GO" id="GO:0006493">
    <property type="term" value="P:protein O-linked glycosylation"/>
    <property type="evidence" value="ECO:0007669"/>
    <property type="project" value="TreeGrafter"/>
</dbReference>
<evidence type="ECO:0000256" key="4">
    <source>
        <dbReference type="ARBA" id="ARBA00022734"/>
    </source>
</evidence>
<organism evidence="11 12">
    <name type="scientific">Dissostichus eleginoides</name>
    <name type="common">Patagonian toothfish</name>
    <name type="synonym">Dissostichus amissus</name>
    <dbReference type="NCBI Taxonomy" id="100907"/>
    <lineage>
        <taxon>Eukaryota</taxon>
        <taxon>Metazoa</taxon>
        <taxon>Chordata</taxon>
        <taxon>Craniata</taxon>
        <taxon>Vertebrata</taxon>
        <taxon>Euteleostomi</taxon>
        <taxon>Actinopterygii</taxon>
        <taxon>Neopterygii</taxon>
        <taxon>Teleostei</taxon>
        <taxon>Neoteleostei</taxon>
        <taxon>Acanthomorphata</taxon>
        <taxon>Eupercaria</taxon>
        <taxon>Perciformes</taxon>
        <taxon>Notothenioidei</taxon>
        <taxon>Nototheniidae</taxon>
        <taxon>Dissostichus</taxon>
    </lineage>
</organism>